<sequence>SLSALGDALASDPFNPQILAVHEELVEVIKETEEGLLNLKRARLLREADSALNVSNQAAVEEVKAEALNPDDAEVACDDRLVIDCYVTFSALFHVACLLELYKNLMLFCEGMRNYSLKLIKQHLLFPVTNARPPECRYASSFCNKDVDLVLIAAYRTVCCSLFKD</sequence>
<evidence type="ECO:0000313" key="2">
    <source>
        <dbReference type="Proteomes" id="UP000593573"/>
    </source>
</evidence>
<dbReference type="AlphaFoldDB" id="A0A7J8V5H3"/>
<proteinExistence type="predicted"/>
<dbReference type="OrthoDB" id="4822at2759"/>
<feature type="non-terminal residue" evidence="1">
    <location>
        <position position="165"/>
    </location>
</feature>
<dbReference type="PANTHER" id="PTHR47650">
    <property type="entry name" value="ZINC FINGER CCCH DOMAIN-CONTAINING PROTEIN 22"/>
    <property type="match status" value="1"/>
</dbReference>
<dbReference type="EMBL" id="JABFAB010000009">
    <property type="protein sequence ID" value="MBA0658047.1"/>
    <property type="molecule type" value="Genomic_DNA"/>
</dbReference>
<protein>
    <submittedName>
        <fullName evidence="1">Uncharacterized protein</fullName>
    </submittedName>
</protein>
<dbReference type="PANTHER" id="PTHR47650:SF2">
    <property type="entry name" value="ZINC FINGER CCCH DOMAIN-CONTAINING PROTEIN 22"/>
    <property type="match status" value="1"/>
</dbReference>
<dbReference type="Proteomes" id="UP000593573">
    <property type="component" value="Unassembled WGS sequence"/>
</dbReference>
<evidence type="ECO:0000313" key="1">
    <source>
        <dbReference type="EMBL" id="MBA0658047.1"/>
    </source>
</evidence>
<organism evidence="1 2">
    <name type="scientific">Gossypium klotzschianum</name>
    <dbReference type="NCBI Taxonomy" id="34286"/>
    <lineage>
        <taxon>Eukaryota</taxon>
        <taxon>Viridiplantae</taxon>
        <taxon>Streptophyta</taxon>
        <taxon>Embryophyta</taxon>
        <taxon>Tracheophyta</taxon>
        <taxon>Spermatophyta</taxon>
        <taxon>Magnoliopsida</taxon>
        <taxon>eudicotyledons</taxon>
        <taxon>Gunneridae</taxon>
        <taxon>Pentapetalae</taxon>
        <taxon>rosids</taxon>
        <taxon>malvids</taxon>
        <taxon>Malvales</taxon>
        <taxon>Malvaceae</taxon>
        <taxon>Malvoideae</taxon>
        <taxon>Gossypium</taxon>
    </lineage>
</organism>
<accession>A0A7J8V5H3</accession>
<gene>
    <name evidence="1" type="ORF">Goklo_010288</name>
</gene>
<name>A0A7J8V5H3_9ROSI</name>
<keyword evidence="2" id="KW-1185">Reference proteome</keyword>
<reference evidence="1 2" key="1">
    <citation type="journal article" date="2019" name="Genome Biol. Evol.">
        <title>Insights into the evolution of the New World diploid cottons (Gossypium, subgenus Houzingenia) based on genome sequencing.</title>
        <authorList>
            <person name="Grover C.E."/>
            <person name="Arick M.A. 2nd"/>
            <person name="Thrash A."/>
            <person name="Conover J.L."/>
            <person name="Sanders W.S."/>
            <person name="Peterson D.G."/>
            <person name="Frelichowski J.E."/>
            <person name="Scheffler J.A."/>
            <person name="Scheffler B.E."/>
            <person name="Wendel J.F."/>
        </authorList>
    </citation>
    <scope>NUCLEOTIDE SEQUENCE [LARGE SCALE GENOMIC DNA]</scope>
    <source>
        <strain evidence="1">57</strain>
        <tissue evidence="1">Leaf</tissue>
    </source>
</reference>
<comment type="caution">
    <text evidence="1">The sequence shown here is derived from an EMBL/GenBank/DDBJ whole genome shotgun (WGS) entry which is preliminary data.</text>
</comment>